<feature type="non-terminal residue" evidence="1">
    <location>
        <position position="1"/>
    </location>
</feature>
<dbReference type="KEGG" id="eiv:EIN_046700"/>
<accession>A0A0A1UG50</accession>
<protein>
    <submittedName>
        <fullName evidence="1">Uncharacterized protein</fullName>
    </submittedName>
</protein>
<dbReference type="AlphaFoldDB" id="A0A0A1UG50"/>
<name>A0A0A1UG50_ENTIV</name>
<dbReference type="GeneID" id="14893411"/>
<proteinExistence type="predicted"/>
<dbReference type="EMBL" id="KB206215">
    <property type="protein sequence ID" value="ELP94417.1"/>
    <property type="molecule type" value="Genomic_DNA"/>
</dbReference>
<evidence type="ECO:0000313" key="2">
    <source>
        <dbReference type="Proteomes" id="UP000014680"/>
    </source>
</evidence>
<dbReference type="RefSeq" id="XP_004261188.1">
    <property type="nucleotide sequence ID" value="XM_004261140.1"/>
</dbReference>
<organism evidence="1 2">
    <name type="scientific">Entamoeba invadens IP1</name>
    <dbReference type="NCBI Taxonomy" id="370355"/>
    <lineage>
        <taxon>Eukaryota</taxon>
        <taxon>Amoebozoa</taxon>
        <taxon>Evosea</taxon>
        <taxon>Archamoebae</taxon>
        <taxon>Mastigamoebida</taxon>
        <taxon>Entamoebidae</taxon>
        <taxon>Entamoeba</taxon>
    </lineage>
</organism>
<dbReference type="VEuPathDB" id="AmoebaDB:EIN_046700"/>
<keyword evidence="2" id="KW-1185">Reference proteome</keyword>
<evidence type="ECO:0000313" key="1">
    <source>
        <dbReference type="EMBL" id="ELP94417.1"/>
    </source>
</evidence>
<sequence>ERDVTQTVKSMLECVDKCPIHTSCAVLEILLCYKGCGEIELDIPSVVTQQVFDQLQKYIEIETVSILIETLHILLEMCKKEKFEEQADNDAEDLEGGIAQTVRIF</sequence>
<gene>
    <name evidence="1" type="ORF">EIN_046700</name>
</gene>
<reference evidence="1 2" key="1">
    <citation type="submission" date="2012-10" db="EMBL/GenBank/DDBJ databases">
        <authorList>
            <person name="Zafar N."/>
            <person name="Inman J."/>
            <person name="Hall N."/>
            <person name="Lorenzi H."/>
            <person name="Caler E."/>
        </authorList>
    </citation>
    <scope>NUCLEOTIDE SEQUENCE [LARGE SCALE GENOMIC DNA]</scope>
    <source>
        <strain evidence="1 2">IP1</strain>
    </source>
</reference>
<dbReference type="Proteomes" id="UP000014680">
    <property type="component" value="Unassembled WGS sequence"/>
</dbReference>